<comment type="caution">
    <text evidence="1">The sequence shown here is derived from an EMBL/GenBank/DDBJ whole genome shotgun (WGS) entry which is preliminary data.</text>
</comment>
<dbReference type="EMBL" id="MU117993">
    <property type="protein sequence ID" value="KAF9649774.1"/>
    <property type="molecule type" value="Genomic_DNA"/>
</dbReference>
<keyword evidence="2" id="KW-1185">Reference proteome</keyword>
<protein>
    <submittedName>
        <fullName evidence="1">Uncharacterized protein</fullName>
    </submittedName>
</protein>
<proteinExistence type="predicted"/>
<reference evidence="1" key="1">
    <citation type="submission" date="2019-10" db="EMBL/GenBank/DDBJ databases">
        <authorList>
            <consortium name="DOE Joint Genome Institute"/>
            <person name="Kuo A."/>
            <person name="Miyauchi S."/>
            <person name="Kiss E."/>
            <person name="Drula E."/>
            <person name="Kohler A."/>
            <person name="Sanchez-Garcia M."/>
            <person name="Andreopoulos B."/>
            <person name="Barry K.W."/>
            <person name="Bonito G."/>
            <person name="Buee M."/>
            <person name="Carver A."/>
            <person name="Chen C."/>
            <person name="Cichocki N."/>
            <person name="Clum A."/>
            <person name="Culley D."/>
            <person name="Crous P.W."/>
            <person name="Fauchery L."/>
            <person name="Girlanda M."/>
            <person name="Hayes R."/>
            <person name="Keri Z."/>
            <person name="Labutti K."/>
            <person name="Lipzen A."/>
            <person name="Lombard V."/>
            <person name="Magnuson J."/>
            <person name="Maillard F."/>
            <person name="Morin E."/>
            <person name="Murat C."/>
            <person name="Nolan M."/>
            <person name="Ohm R."/>
            <person name="Pangilinan J."/>
            <person name="Pereira M."/>
            <person name="Perotto S."/>
            <person name="Peter M."/>
            <person name="Riley R."/>
            <person name="Sitrit Y."/>
            <person name="Stielow B."/>
            <person name="Szollosi G."/>
            <person name="Zifcakova L."/>
            <person name="Stursova M."/>
            <person name="Spatafora J.W."/>
            <person name="Tedersoo L."/>
            <person name="Vaario L.-M."/>
            <person name="Yamada A."/>
            <person name="Yan M."/>
            <person name="Wang P."/>
            <person name="Xu J."/>
            <person name="Bruns T."/>
            <person name="Baldrian P."/>
            <person name="Vilgalys R."/>
            <person name="Henrissat B."/>
            <person name="Grigoriev I.V."/>
            <person name="Hibbett D."/>
            <person name="Nagy L.G."/>
            <person name="Martin F.M."/>
        </authorList>
    </citation>
    <scope>NUCLEOTIDE SEQUENCE</scope>
    <source>
        <strain evidence="1">P2</strain>
    </source>
</reference>
<dbReference type="Proteomes" id="UP000886501">
    <property type="component" value="Unassembled WGS sequence"/>
</dbReference>
<reference evidence="1" key="2">
    <citation type="journal article" date="2020" name="Nat. Commun.">
        <title>Large-scale genome sequencing of mycorrhizal fungi provides insights into the early evolution of symbiotic traits.</title>
        <authorList>
            <person name="Miyauchi S."/>
            <person name="Kiss E."/>
            <person name="Kuo A."/>
            <person name="Drula E."/>
            <person name="Kohler A."/>
            <person name="Sanchez-Garcia M."/>
            <person name="Morin E."/>
            <person name="Andreopoulos B."/>
            <person name="Barry K.W."/>
            <person name="Bonito G."/>
            <person name="Buee M."/>
            <person name="Carver A."/>
            <person name="Chen C."/>
            <person name="Cichocki N."/>
            <person name="Clum A."/>
            <person name="Culley D."/>
            <person name="Crous P.W."/>
            <person name="Fauchery L."/>
            <person name="Girlanda M."/>
            <person name="Hayes R.D."/>
            <person name="Keri Z."/>
            <person name="LaButti K."/>
            <person name="Lipzen A."/>
            <person name="Lombard V."/>
            <person name="Magnuson J."/>
            <person name="Maillard F."/>
            <person name="Murat C."/>
            <person name="Nolan M."/>
            <person name="Ohm R.A."/>
            <person name="Pangilinan J."/>
            <person name="Pereira M.F."/>
            <person name="Perotto S."/>
            <person name="Peter M."/>
            <person name="Pfister S."/>
            <person name="Riley R."/>
            <person name="Sitrit Y."/>
            <person name="Stielow J.B."/>
            <person name="Szollosi G."/>
            <person name="Zifcakova L."/>
            <person name="Stursova M."/>
            <person name="Spatafora J.W."/>
            <person name="Tedersoo L."/>
            <person name="Vaario L.M."/>
            <person name="Yamada A."/>
            <person name="Yan M."/>
            <person name="Wang P."/>
            <person name="Xu J."/>
            <person name="Bruns T."/>
            <person name="Baldrian P."/>
            <person name="Vilgalys R."/>
            <person name="Dunand C."/>
            <person name="Henrissat B."/>
            <person name="Grigoriev I.V."/>
            <person name="Hibbett D."/>
            <person name="Nagy L.G."/>
            <person name="Martin F.M."/>
        </authorList>
    </citation>
    <scope>NUCLEOTIDE SEQUENCE</scope>
    <source>
        <strain evidence="1">P2</strain>
    </source>
</reference>
<sequence length="544" mass="59666">MKFPSLPGPLIFLLFTYPVLAAPTTRNDPFREITHKQPRLGQDQTCHLIPLPPTGPQQTEDELLLSFEDWKAKLLAEGKSNSATGSSGGADSARYTPRTDPNQTVDGSGNGGNEGGGAESKNDRTDPSPHSNNPVPSTSGQTLPQEQLDFGFGEPMLPHFRVPLTDRFNYASMECSARIHKAHKSAKSASSILSSKKDRYMLSPCATKTADGKVENHFVIVELCEDIRIDTVQLANFEFFSGVFKDFTVSVAKTYTPDVPEWTTVGTYRARNIRGVQSFHPPTSLRDFYRYIRIDFHSHYASEFYCPVSLLRVYGLTHLEEWKWDSRANRYEQLQVPAQVLPKKTNVESISSTHVDAVVETLSATQTIDLSTEPSFEAGRVRTKKGAQVSGDTIEPLSEATSTLQNTQSDTNSLPLVNAEPVSVTVTDLPQYPSPAVSHSAFHSSQSTSLPTPQTTEVASGATVRSSPSQATPVISLGSQALIPPPHVSASGGESIYRTIMNRIALLELNATLHARYVEEHTVGVREVLKRLTEEIGRLEGIVR</sequence>
<accession>A0ACB6ZJK8</accession>
<gene>
    <name evidence="1" type="ORF">BDM02DRAFT_1749195</name>
</gene>
<evidence type="ECO:0000313" key="2">
    <source>
        <dbReference type="Proteomes" id="UP000886501"/>
    </source>
</evidence>
<organism evidence="1 2">
    <name type="scientific">Thelephora ganbajun</name>
    <name type="common">Ganba fungus</name>
    <dbReference type="NCBI Taxonomy" id="370292"/>
    <lineage>
        <taxon>Eukaryota</taxon>
        <taxon>Fungi</taxon>
        <taxon>Dikarya</taxon>
        <taxon>Basidiomycota</taxon>
        <taxon>Agaricomycotina</taxon>
        <taxon>Agaricomycetes</taxon>
        <taxon>Thelephorales</taxon>
        <taxon>Thelephoraceae</taxon>
        <taxon>Thelephora</taxon>
    </lineage>
</organism>
<evidence type="ECO:0000313" key="1">
    <source>
        <dbReference type="EMBL" id="KAF9649774.1"/>
    </source>
</evidence>
<name>A0ACB6ZJK8_THEGA</name>